<dbReference type="SUPFAM" id="SSF46689">
    <property type="entry name" value="Homeodomain-like"/>
    <property type="match status" value="1"/>
</dbReference>
<dbReference type="PANTHER" id="PTHR46796">
    <property type="entry name" value="HTH-TYPE TRANSCRIPTIONAL ACTIVATOR RHAS-RELATED"/>
    <property type="match status" value="1"/>
</dbReference>
<sequence length="328" mass="34718">MVVLEAESADTWEAVVSGCFVPLNCAGFEPDFTGRMEHTALDERLSVSLVTTCGTSAERSPRLAARAATDDLHLSLQRSSTGRVVQDGRVTPVRPGSVTVYATDRPYYLDYSPPGQQQLIVQVSGSSLGLPARMIEAATARLAVPSGQRSSAAGSLFSYVAALAGAGGDPAGAAGGERGDGPRPGEAADVARDLAQVMIRASFGGGPVVPRTAGGLRHTVQEFLRAHATTPGLDVEEVARCHFVSRRKLYQVFGEAGLAPAEFLRRERLRAAARLLRAGGPGARPVEQVAYACGFDDPTTFTRAFRRVYGCTPREWRARPAPTPPATL</sequence>
<proteinExistence type="predicted"/>
<evidence type="ECO:0000256" key="3">
    <source>
        <dbReference type="ARBA" id="ARBA00023163"/>
    </source>
</evidence>
<reference evidence="5" key="1">
    <citation type="submission" date="2022-01" db="EMBL/GenBank/DDBJ databases">
        <title>Antribacter sp. nov., isolated from Guizhou of China.</title>
        <authorList>
            <person name="Chengliang C."/>
            <person name="Ya Z."/>
        </authorList>
    </citation>
    <scope>NUCLEOTIDE SEQUENCE</scope>
    <source>
        <strain evidence="5">KLBMP 9083</strain>
    </source>
</reference>
<dbReference type="PROSITE" id="PS01124">
    <property type="entry name" value="HTH_ARAC_FAMILY_2"/>
    <property type="match status" value="1"/>
</dbReference>
<dbReference type="EMBL" id="JAKGSG010000025">
    <property type="protein sequence ID" value="MCF4120891.1"/>
    <property type="molecule type" value="Genomic_DNA"/>
</dbReference>
<feature type="domain" description="HTH araC/xylS-type" evidence="4">
    <location>
        <begin position="218"/>
        <end position="319"/>
    </location>
</feature>
<dbReference type="Pfam" id="PF12833">
    <property type="entry name" value="HTH_18"/>
    <property type="match status" value="1"/>
</dbReference>
<dbReference type="Proteomes" id="UP001165405">
    <property type="component" value="Unassembled WGS sequence"/>
</dbReference>
<dbReference type="InterPro" id="IPR020449">
    <property type="entry name" value="Tscrpt_reg_AraC-type_HTH"/>
</dbReference>
<evidence type="ECO:0000259" key="4">
    <source>
        <dbReference type="PROSITE" id="PS01124"/>
    </source>
</evidence>
<dbReference type="InterPro" id="IPR018060">
    <property type="entry name" value="HTH_AraC"/>
</dbReference>
<dbReference type="Pfam" id="PF14525">
    <property type="entry name" value="AraC_binding_2"/>
    <property type="match status" value="1"/>
</dbReference>
<dbReference type="AlphaFoldDB" id="A0AA41QE20"/>
<dbReference type="InterPro" id="IPR009057">
    <property type="entry name" value="Homeodomain-like_sf"/>
</dbReference>
<evidence type="ECO:0000313" key="5">
    <source>
        <dbReference type="EMBL" id="MCF4120891.1"/>
    </source>
</evidence>
<evidence type="ECO:0000313" key="6">
    <source>
        <dbReference type="Proteomes" id="UP001165405"/>
    </source>
</evidence>
<keyword evidence="6" id="KW-1185">Reference proteome</keyword>
<organism evidence="5 6">
    <name type="scientific">Antribacter soli</name>
    <dbReference type="NCBI Taxonomy" id="2910976"/>
    <lineage>
        <taxon>Bacteria</taxon>
        <taxon>Bacillati</taxon>
        <taxon>Actinomycetota</taxon>
        <taxon>Actinomycetes</taxon>
        <taxon>Micrococcales</taxon>
        <taxon>Promicromonosporaceae</taxon>
        <taxon>Antribacter</taxon>
    </lineage>
</organism>
<accession>A0AA41QE20</accession>
<dbReference type="InterPro" id="IPR050204">
    <property type="entry name" value="AraC_XylS_family_regulators"/>
</dbReference>
<keyword evidence="2" id="KW-0238">DNA-binding</keyword>
<dbReference type="Gene3D" id="1.10.10.60">
    <property type="entry name" value="Homeodomain-like"/>
    <property type="match status" value="1"/>
</dbReference>
<dbReference type="InterPro" id="IPR018062">
    <property type="entry name" value="HTH_AraC-typ_CS"/>
</dbReference>
<evidence type="ECO:0000256" key="2">
    <source>
        <dbReference type="ARBA" id="ARBA00023125"/>
    </source>
</evidence>
<dbReference type="InterPro" id="IPR035418">
    <property type="entry name" value="AraC-bd_2"/>
</dbReference>
<keyword evidence="1" id="KW-0805">Transcription regulation</keyword>
<comment type="caution">
    <text evidence="5">The sequence shown here is derived from an EMBL/GenBank/DDBJ whole genome shotgun (WGS) entry which is preliminary data.</text>
</comment>
<dbReference type="RefSeq" id="WP_236088661.1">
    <property type="nucleotide sequence ID" value="NZ_JAKGSG010000025.1"/>
</dbReference>
<keyword evidence="3" id="KW-0804">Transcription</keyword>
<dbReference type="GO" id="GO:0003700">
    <property type="term" value="F:DNA-binding transcription factor activity"/>
    <property type="evidence" value="ECO:0007669"/>
    <property type="project" value="InterPro"/>
</dbReference>
<dbReference type="PRINTS" id="PR00032">
    <property type="entry name" value="HTHARAC"/>
</dbReference>
<evidence type="ECO:0000256" key="1">
    <source>
        <dbReference type="ARBA" id="ARBA00023015"/>
    </source>
</evidence>
<dbReference type="PROSITE" id="PS00041">
    <property type="entry name" value="HTH_ARAC_FAMILY_1"/>
    <property type="match status" value="1"/>
</dbReference>
<name>A0AA41QE20_9MICO</name>
<gene>
    <name evidence="5" type="ORF">L1785_07850</name>
</gene>
<protein>
    <submittedName>
        <fullName evidence="5">AraC family transcriptional regulator</fullName>
    </submittedName>
</protein>
<dbReference type="GO" id="GO:0043565">
    <property type="term" value="F:sequence-specific DNA binding"/>
    <property type="evidence" value="ECO:0007669"/>
    <property type="project" value="InterPro"/>
</dbReference>
<dbReference type="PANTHER" id="PTHR46796:SF6">
    <property type="entry name" value="ARAC SUBFAMILY"/>
    <property type="match status" value="1"/>
</dbReference>
<dbReference type="SMART" id="SM00342">
    <property type="entry name" value="HTH_ARAC"/>
    <property type="match status" value="1"/>
</dbReference>